<dbReference type="PANTHER" id="PTHR10903:SF62">
    <property type="entry name" value="GTPASE IMAP FAMILY MEMBER 4-LIKE-RELATED"/>
    <property type="match status" value="1"/>
</dbReference>
<evidence type="ECO:0000256" key="3">
    <source>
        <dbReference type="ARBA" id="ARBA00023134"/>
    </source>
</evidence>
<keyword evidence="2" id="KW-0547">Nucleotide-binding</keyword>
<feature type="domain" description="AIG1-type G" evidence="5">
    <location>
        <begin position="39"/>
        <end position="128"/>
    </location>
</feature>
<dbReference type="InterPro" id="IPR045058">
    <property type="entry name" value="GIMA/IAN/Toc"/>
</dbReference>
<organism evidence="6 7">
    <name type="scientific">Labeo rohita</name>
    <name type="common">Indian major carp</name>
    <name type="synonym">Cyprinus rohita</name>
    <dbReference type="NCBI Taxonomy" id="84645"/>
    <lineage>
        <taxon>Eukaryota</taxon>
        <taxon>Metazoa</taxon>
        <taxon>Chordata</taxon>
        <taxon>Craniata</taxon>
        <taxon>Vertebrata</taxon>
        <taxon>Euteleostomi</taxon>
        <taxon>Actinopterygii</taxon>
        <taxon>Neopterygii</taxon>
        <taxon>Teleostei</taxon>
        <taxon>Ostariophysi</taxon>
        <taxon>Cypriniformes</taxon>
        <taxon>Cyprinidae</taxon>
        <taxon>Labeoninae</taxon>
        <taxon>Labeonini</taxon>
        <taxon>Labeo</taxon>
    </lineage>
</organism>
<keyword evidence="4" id="KW-0812">Transmembrane</keyword>
<evidence type="ECO:0000313" key="7">
    <source>
        <dbReference type="Proteomes" id="UP000290572"/>
    </source>
</evidence>
<dbReference type="Proteomes" id="UP000290572">
    <property type="component" value="Unassembled WGS sequence"/>
</dbReference>
<protein>
    <submittedName>
        <fullName evidence="6">GTPase IMAP family member 7-like protein</fullName>
    </submittedName>
</protein>
<feature type="transmembrane region" description="Helical" evidence="4">
    <location>
        <begin position="154"/>
        <end position="184"/>
    </location>
</feature>
<dbReference type="STRING" id="84645.A0A498M251"/>
<sequence length="203" mass="22933">MVNGINIKVINTPGIFDTSDDEYDIKEKLISTLVECAPVVLFTNGEQLNGQTIEEFVKKSPKLQELVDKCGGHCHVIDNKYWNSRWWGYRSNRVQVKNLLRTIDQMVKEKGCYTSELLEMVEEEVQKEFENIKEDNLSPEEKQEKAKQTVCKKLLIRFAGVTAGTLTGAILGIAVPVASLVALVKGVKKTGFDATKQQWQQQQ</sequence>
<keyword evidence="7" id="KW-1185">Reference proteome</keyword>
<accession>A0A498M251</accession>
<dbReference type="Gene3D" id="3.40.50.300">
    <property type="entry name" value="P-loop containing nucleotide triphosphate hydrolases"/>
    <property type="match status" value="1"/>
</dbReference>
<dbReference type="EMBL" id="QBIY01012967">
    <property type="protein sequence ID" value="RXN13582.1"/>
    <property type="molecule type" value="Genomic_DNA"/>
</dbReference>
<proteinExistence type="inferred from homology"/>
<evidence type="ECO:0000256" key="1">
    <source>
        <dbReference type="ARBA" id="ARBA00008535"/>
    </source>
</evidence>
<comment type="caution">
    <text evidence="6">The sequence shown here is derived from an EMBL/GenBank/DDBJ whole genome shotgun (WGS) entry which is preliminary data.</text>
</comment>
<comment type="similarity">
    <text evidence="1">Belongs to the TRAFAC class TrmE-Era-EngA-EngB-Septin-like GTPase superfamily. AIG1/Toc34/Toc159-like paraseptin GTPase family. IAN subfamily.</text>
</comment>
<name>A0A498M251_LABRO</name>
<dbReference type="InterPro" id="IPR006703">
    <property type="entry name" value="G_AIG1"/>
</dbReference>
<evidence type="ECO:0000256" key="4">
    <source>
        <dbReference type="SAM" id="Phobius"/>
    </source>
</evidence>
<evidence type="ECO:0000256" key="2">
    <source>
        <dbReference type="ARBA" id="ARBA00022741"/>
    </source>
</evidence>
<gene>
    <name evidence="6" type="ORF">ROHU_009607</name>
</gene>
<evidence type="ECO:0000259" key="5">
    <source>
        <dbReference type="Pfam" id="PF04548"/>
    </source>
</evidence>
<reference evidence="6 7" key="1">
    <citation type="submission" date="2018-03" db="EMBL/GenBank/DDBJ databases">
        <title>Draft genome sequence of Rohu Carp (Labeo rohita).</title>
        <authorList>
            <person name="Das P."/>
            <person name="Kushwaha B."/>
            <person name="Joshi C.G."/>
            <person name="Kumar D."/>
            <person name="Nagpure N.S."/>
            <person name="Sahoo L."/>
            <person name="Das S.P."/>
            <person name="Bit A."/>
            <person name="Patnaik S."/>
            <person name="Meher P.K."/>
            <person name="Jayasankar P."/>
            <person name="Koringa P.G."/>
            <person name="Patel N.V."/>
            <person name="Hinsu A.T."/>
            <person name="Kumar R."/>
            <person name="Pandey M."/>
            <person name="Agarwal S."/>
            <person name="Srivastava S."/>
            <person name="Singh M."/>
            <person name="Iquebal M.A."/>
            <person name="Jaiswal S."/>
            <person name="Angadi U.B."/>
            <person name="Kumar N."/>
            <person name="Raza M."/>
            <person name="Shah T.M."/>
            <person name="Rai A."/>
            <person name="Jena J.K."/>
        </authorList>
    </citation>
    <scope>NUCLEOTIDE SEQUENCE [LARGE SCALE GENOMIC DNA]</scope>
    <source>
        <strain evidence="6">DASCIFA01</strain>
        <tissue evidence="6">Testis</tissue>
    </source>
</reference>
<evidence type="ECO:0000313" key="6">
    <source>
        <dbReference type="EMBL" id="RXN13582.1"/>
    </source>
</evidence>
<keyword evidence="3" id="KW-0342">GTP-binding</keyword>
<dbReference type="Pfam" id="PF04548">
    <property type="entry name" value="AIG1"/>
    <property type="match status" value="1"/>
</dbReference>
<dbReference type="InterPro" id="IPR027417">
    <property type="entry name" value="P-loop_NTPase"/>
</dbReference>
<keyword evidence="4" id="KW-0472">Membrane</keyword>
<dbReference type="PANTHER" id="PTHR10903">
    <property type="entry name" value="GTPASE, IMAP FAMILY MEMBER-RELATED"/>
    <property type="match status" value="1"/>
</dbReference>
<dbReference type="GO" id="GO:0005525">
    <property type="term" value="F:GTP binding"/>
    <property type="evidence" value="ECO:0007669"/>
    <property type="project" value="UniProtKB-KW"/>
</dbReference>
<keyword evidence="4" id="KW-1133">Transmembrane helix</keyword>
<dbReference type="AlphaFoldDB" id="A0A498M251"/>